<dbReference type="PANTHER" id="PTHR43385">
    <property type="entry name" value="RIBOFLAVIN TRANSPORTER RIBJ"/>
    <property type="match status" value="1"/>
</dbReference>
<keyword evidence="4 6" id="KW-1133">Transmembrane helix</keyword>
<name>A0ABS6IIH5_9HYPH</name>
<dbReference type="PANTHER" id="PTHR43385:SF1">
    <property type="entry name" value="RIBOFLAVIN TRANSPORTER RIBJ"/>
    <property type="match status" value="1"/>
</dbReference>
<dbReference type="InterPro" id="IPR020846">
    <property type="entry name" value="MFS_dom"/>
</dbReference>
<evidence type="ECO:0000313" key="8">
    <source>
        <dbReference type="EMBL" id="MBU8874403.1"/>
    </source>
</evidence>
<dbReference type="Pfam" id="PF07690">
    <property type="entry name" value="MFS_1"/>
    <property type="match status" value="1"/>
</dbReference>
<keyword evidence="9" id="KW-1185">Reference proteome</keyword>
<feature type="transmembrane region" description="Helical" evidence="6">
    <location>
        <begin position="247"/>
        <end position="266"/>
    </location>
</feature>
<accession>A0ABS6IIH5</accession>
<evidence type="ECO:0000256" key="1">
    <source>
        <dbReference type="ARBA" id="ARBA00004141"/>
    </source>
</evidence>
<dbReference type="RefSeq" id="WP_216959855.1">
    <property type="nucleotide sequence ID" value="NZ_JAHOPB010000001.1"/>
</dbReference>
<gene>
    <name evidence="8" type="ORF">KQ910_11575</name>
</gene>
<feature type="transmembrane region" description="Helical" evidence="6">
    <location>
        <begin position="367"/>
        <end position="387"/>
    </location>
</feature>
<evidence type="ECO:0000256" key="2">
    <source>
        <dbReference type="ARBA" id="ARBA00022448"/>
    </source>
</evidence>
<feature type="transmembrane region" description="Helical" evidence="6">
    <location>
        <begin position="164"/>
        <end position="185"/>
    </location>
</feature>
<evidence type="ECO:0000256" key="4">
    <source>
        <dbReference type="ARBA" id="ARBA00022989"/>
    </source>
</evidence>
<keyword evidence="3 6" id="KW-0812">Transmembrane</keyword>
<sequence length="394" mass="40506">MKVTAAAKATVGLCLTQIVGWGTTFLMPSVLGRHFERDLDLPSEVVYGGITVMFGVGALFAPRVGRLLDRTGARSVMAIGSIVYALSLAALSFSQGLVSYLLCWAAMGIASTLALNTPASIALAQIAGSRARQAIAVLAIIGGFASTVFWPLSEALETFLSWRGVLLVYAAIHLLVCAPVHLLVLPGRPKVGTHAAAGATPTPPPSDHTKRIFLLLAVAFSCGAFIFTGFIVHAIGVMRGLGHDPASALLLASLIGPAQVAVRVVELVFGHRYAISSSTLFAAAVLPLGLGLAFLAGGNFAVALLCLVAYGIANGLKAVLRATLPLALFGRAQFGTYLGRLALPQGIVSAAAPPVLAAVMANYGAQGVLAVTFVIGMIALVATVMLVRASGTVR</sequence>
<evidence type="ECO:0000256" key="3">
    <source>
        <dbReference type="ARBA" id="ARBA00022692"/>
    </source>
</evidence>
<feature type="transmembrane region" description="Helical" evidence="6">
    <location>
        <begin position="300"/>
        <end position="320"/>
    </location>
</feature>
<comment type="caution">
    <text evidence="8">The sequence shown here is derived from an EMBL/GenBank/DDBJ whole genome shotgun (WGS) entry which is preliminary data.</text>
</comment>
<keyword evidence="2" id="KW-0813">Transport</keyword>
<dbReference type="InterPro" id="IPR052983">
    <property type="entry name" value="MFS_Riboflavin_Transporter"/>
</dbReference>
<reference evidence="8 9" key="1">
    <citation type="submission" date="2021-06" db="EMBL/GenBank/DDBJ databases">
        <authorList>
            <person name="Lee D.H."/>
        </authorList>
    </citation>
    <scope>NUCLEOTIDE SEQUENCE [LARGE SCALE GENOMIC DNA]</scope>
    <source>
        <strain evidence="8 9">MMS21-HV4-11</strain>
    </source>
</reference>
<dbReference type="InterPro" id="IPR011701">
    <property type="entry name" value="MFS"/>
</dbReference>
<dbReference type="PROSITE" id="PS50850">
    <property type="entry name" value="MFS"/>
    <property type="match status" value="1"/>
</dbReference>
<feature type="domain" description="Major facilitator superfamily (MFS) profile" evidence="7">
    <location>
        <begin position="9"/>
        <end position="391"/>
    </location>
</feature>
<dbReference type="Proteomes" id="UP000727907">
    <property type="component" value="Unassembled WGS sequence"/>
</dbReference>
<feature type="transmembrane region" description="Helical" evidence="6">
    <location>
        <begin position="99"/>
        <end position="123"/>
    </location>
</feature>
<protein>
    <submittedName>
        <fullName evidence="8">MFS transporter</fullName>
    </submittedName>
</protein>
<feature type="transmembrane region" description="Helical" evidence="6">
    <location>
        <begin position="273"/>
        <end position="294"/>
    </location>
</feature>
<dbReference type="EMBL" id="JAHOPB010000001">
    <property type="protein sequence ID" value="MBU8874403.1"/>
    <property type="molecule type" value="Genomic_DNA"/>
</dbReference>
<evidence type="ECO:0000256" key="6">
    <source>
        <dbReference type="SAM" id="Phobius"/>
    </source>
</evidence>
<feature type="transmembrane region" description="Helical" evidence="6">
    <location>
        <begin position="341"/>
        <end position="361"/>
    </location>
</feature>
<evidence type="ECO:0000256" key="5">
    <source>
        <dbReference type="ARBA" id="ARBA00023136"/>
    </source>
</evidence>
<feature type="transmembrane region" description="Helical" evidence="6">
    <location>
        <begin position="73"/>
        <end position="93"/>
    </location>
</feature>
<proteinExistence type="predicted"/>
<feature type="transmembrane region" description="Helical" evidence="6">
    <location>
        <begin position="44"/>
        <end position="61"/>
    </location>
</feature>
<comment type="subcellular location">
    <subcellularLocation>
        <location evidence="1">Membrane</location>
        <topology evidence="1">Multi-pass membrane protein</topology>
    </subcellularLocation>
</comment>
<organism evidence="8 9">
    <name type="scientific">Reyranella humidisoli</name>
    <dbReference type="NCBI Taxonomy" id="2849149"/>
    <lineage>
        <taxon>Bacteria</taxon>
        <taxon>Pseudomonadati</taxon>
        <taxon>Pseudomonadota</taxon>
        <taxon>Alphaproteobacteria</taxon>
        <taxon>Hyphomicrobiales</taxon>
        <taxon>Reyranellaceae</taxon>
        <taxon>Reyranella</taxon>
    </lineage>
</organism>
<evidence type="ECO:0000313" key="9">
    <source>
        <dbReference type="Proteomes" id="UP000727907"/>
    </source>
</evidence>
<feature type="transmembrane region" description="Helical" evidence="6">
    <location>
        <begin position="135"/>
        <end position="152"/>
    </location>
</feature>
<keyword evidence="5 6" id="KW-0472">Membrane</keyword>
<feature type="transmembrane region" description="Helical" evidence="6">
    <location>
        <begin position="212"/>
        <end position="235"/>
    </location>
</feature>
<evidence type="ECO:0000259" key="7">
    <source>
        <dbReference type="PROSITE" id="PS50850"/>
    </source>
</evidence>